<dbReference type="Pfam" id="PF00564">
    <property type="entry name" value="PB1"/>
    <property type="match status" value="1"/>
</dbReference>
<dbReference type="Proteomes" id="UP001146120">
    <property type="component" value="Unassembled WGS sequence"/>
</dbReference>
<comment type="caution">
    <text evidence="2">The sequence shown here is derived from an EMBL/GenBank/DDBJ whole genome shotgun (WGS) entry which is preliminary data.</text>
</comment>
<dbReference type="CDD" id="cd05992">
    <property type="entry name" value="PB1"/>
    <property type="match status" value="1"/>
</dbReference>
<reference evidence="2" key="2">
    <citation type="journal article" date="2023" name="Microbiol Resour">
        <title>Decontamination and Annotation of the Draft Genome Sequence of the Oomycete Lagenidium giganteum ARSEF 373.</title>
        <authorList>
            <person name="Morgan W.R."/>
            <person name="Tartar A."/>
        </authorList>
    </citation>
    <scope>NUCLEOTIDE SEQUENCE</scope>
    <source>
        <strain evidence="2">ARSEF 373</strain>
    </source>
</reference>
<keyword evidence="3" id="KW-1185">Reference proteome</keyword>
<dbReference type="SUPFAM" id="SSF54277">
    <property type="entry name" value="CAD &amp; PB1 domains"/>
    <property type="match status" value="1"/>
</dbReference>
<evidence type="ECO:0000259" key="1">
    <source>
        <dbReference type="Pfam" id="PF00564"/>
    </source>
</evidence>
<dbReference type="EMBL" id="DAKRPA010000436">
    <property type="protein sequence ID" value="DAZ92419.1"/>
    <property type="molecule type" value="Genomic_DNA"/>
</dbReference>
<evidence type="ECO:0000313" key="2">
    <source>
        <dbReference type="EMBL" id="DAZ92419.1"/>
    </source>
</evidence>
<protein>
    <recommendedName>
        <fullName evidence="1">PB1 domain-containing protein</fullName>
    </recommendedName>
</protein>
<proteinExistence type="predicted"/>
<feature type="domain" description="PB1" evidence="1">
    <location>
        <begin position="13"/>
        <end position="91"/>
    </location>
</feature>
<accession>A0AAV2YH74</accession>
<dbReference type="InterPro" id="IPR000270">
    <property type="entry name" value="PB1_dom"/>
</dbReference>
<dbReference type="Gene3D" id="3.10.20.90">
    <property type="entry name" value="Phosphatidylinositol 3-kinase Catalytic Subunit, Chain A, domain 1"/>
    <property type="match status" value="1"/>
</dbReference>
<sequence>MSLDEKVVFTIEDVAEERTYHVACESPSLQTLRDKIRVKLDLDYSAEMELTYKDSDGDDIVLETNDDLIEASNRARHSGSNEQFVLRLVLKQRRSTNLDQ</sequence>
<dbReference type="AlphaFoldDB" id="A0AAV2YH74"/>
<name>A0AAV2YH74_9STRA</name>
<reference evidence="2" key="1">
    <citation type="submission" date="2022-11" db="EMBL/GenBank/DDBJ databases">
        <authorList>
            <person name="Morgan W.R."/>
            <person name="Tartar A."/>
        </authorList>
    </citation>
    <scope>NUCLEOTIDE SEQUENCE</scope>
    <source>
        <strain evidence="2">ARSEF 373</strain>
    </source>
</reference>
<evidence type="ECO:0000313" key="3">
    <source>
        <dbReference type="Proteomes" id="UP001146120"/>
    </source>
</evidence>
<organism evidence="2 3">
    <name type="scientific">Lagenidium giganteum</name>
    <dbReference type="NCBI Taxonomy" id="4803"/>
    <lineage>
        <taxon>Eukaryota</taxon>
        <taxon>Sar</taxon>
        <taxon>Stramenopiles</taxon>
        <taxon>Oomycota</taxon>
        <taxon>Peronosporomycetes</taxon>
        <taxon>Pythiales</taxon>
        <taxon>Pythiaceae</taxon>
    </lineage>
</organism>
<gene>
    <name evidence="2" type="ORF">N0F65_000203</name>
</gene>